<dbReference type="InterPro" id="IPR004655">
    <property type="entry name" value="FabH"/>
</dbReference>
<dbReference type="Pfam" id="PF08541">
    <property type="entry name" value="ACP_syn_III_C"/>
    <property type="match status" value="1"/>
</dbReference>
<proteinExistence type="inferred from homology"/>
<name>A0A4R4W3Z3_9ACTN</name>
<gene>
    <name evidence="12" type="primary">fabH</name>
    <name evidence="12" type="ORF">E1292_12780</name>
</gene>
<evidence type="ECO:0000259" key="11">
    <source>
        <dbReference type="Pfam" id="PF08545"/>
    </source>
</evidence>
<dbReference type="Proteomes" id="UP000295258">
    <property type="component" value="Unassembled WGS sequence"/>
</dbReference>
<evidence type="ECO:0000256" key="7">
    <source>
        <dbReference type="ARBA" id="ARBA00023160"/>
    </source>
</evidence>
<dbReference type="GO" id="GO:0004315">
    <property type="term" value="F:3-oxoacyl-[acyl-carrier-protein] synthase activity"/>
    <property type="evidence" value="ECO:0007669"/>
    <property type="project" value="InterPro"/>
</dbReference>
<evidence type="ECO:0000256" key="3">
    <source>
        <dbReference type="ARBA" id="ARBA00022516"/>
    </source>
</evidence>
<evidence type="ECO:0000256" key="6">
    <source>
        <dbReference type="ARBA" id="ARBA00023098"/>
    </source>
</evidence>
<protein>
    <submittedName>
        <fullName evidence="12">Beta-ketoacyl-ACP synthase III</fullName>
        <ecNumber evidence="12">2.3.1.180</ecNumber>
    </submittedName>
</protein>
<keyword evidence="4 12" id="KW-0808">Transferase</keyword>
<evidence type="ECO:0000313" key="12">
    <source>
        <dbReference type="EMBL" id="TDD07760.1"/>
    </source>
</evidence>
<keyword evidence="8" id="KW-0511">Multifunctional enzyme</keyword>
<evidence type="ECO:0000256" key="9">
    <source>
        <dbReference type="ARBA" id="ARBA00023315"/>
    </source>
</evidence>
<comment type="caution">
    <text evidence="12">The sequence shown here is derived from an EMBL/GenBank/DDBJ whole genome shotgun (WGS) entry which is preliminary data.</text>
</comment>
<evidence type="ECO:0000256" key="8">
    <source>
        <dbReference type="ARBA" id="ARBA00023268"/>
    </source>
</evidence>
<dbReference type="InterPro" id="IPR016039">
    <property type="entry name" value="Thiolase-like"/>
</dbReference>
<reference evidence="12 13" key="1">
    <citation type="submission" date="2019-03" db="EMBL/GenBank/DDBJ databases">
        <title>Draft genome sequences of novel Actinobacteria.</title>
        <authorList>
            <person name="Sahin N."/>
            <person name="Ay H."/>
            <person name="Saygin H."/>
        </authorList>
    </citation>
    <scope>NUCLEOTIDE SEQUENCE [LARGE SCALE GENOMIC DNA]</scope>
    <source>
        <strain evidence="12 13">KC310</strain>
    </source>
</reference>
<evidence type="ECO:0000259" key="10">
    <source>
        <dbReference type="Pfam" id="PF08541"/>
    </source>
</evidence>
<evidence type="ECO:0000313" key="13">
    <source>
        <dbReference type="Proteomes" id="UP000295258"/>
    </source>
</evidence>
<feature type="domain" description="Beta-ketoacyl-[acyl-carrier-protein] synthase III N-terminal" evidence="11">
    <location>
        <begin position="120"/>
        <end position="196"/>
    </location>
</feature>
<keyword evidence="3" id="KW-0444">Lipid biosynthesis</keyword>
<dbReference type="RefSeq" id="WP_132595342.1">
    <property type="nucleotide sequence ID" value="NZ_SMKO01000024.1"/>
</dbReference>
<dbReference type="PANTHER" id="PTHR43091">
    <property type="entry name" value="3-OXOACYL-[ACYL-CARRIER-PROTEIN] SYNTHASE"/>
    <property type="match status" value="1"/>
</dbReference>
<dbReference type="NCBIfam" id="NF006829">
    <property type="entry name" value="PRK09352.1"/>
    <property type="match status" value="1"/>
</dbReference>
<evidence type="ECO:0000256" key="2">
    <source>
        <dbReference type="ARBA" id="ARBA00008642"/>
    </source>
</evidence>
<comment type="similarity">
    <text evidence="2">Belongs to the thiolase-like superfamily. FabH family.</text>
</comment>
<dbReference type="InterPro" id="IPR013751">
    <property type="entry name" value="ACP_syn_III_N"/>
</dbReference>
<feature type="domain" description="Beta-ketoacyl-[acyl-carrier-protein] synthase III C-terminal" evidence="10">
    <location>
        <begin position="246"/>
        <end position="335"/>
    </location>
</feature>
<dbReference type="EC" id="2.3.1.180" evidence="12"/>
<evidence type="ECO:0000256" key="1">
    <source>
        <dbReference type="ARBA" id="ARBA00005189"/>
    </source>
</evidence>
<dbReference type="PANTHER" id="PTHR43091:SF1">
    <property type="entry name" value="BETA-KETOACYL-[ACYL-CARRIER-PROTEIN] SYNTHASE III, CHLOROPLASTIC"/>
    <property type="match status" value="1"/>
</dbReference>
<dbReference type="Pfam" id="PF08545">
    <property type="entry name" value="ACP_syn_III"/>
    <property type="match status" value="1"/>
</dbReference>
<dbReference type="Gene3D" id="3.40.47.10">
    <property type="match status" value="2"/>
</dbReference>
<dbReference type="EMBL" id="SMKO01000024">
    <property type="protein sequence ID" value="TDD07760.1"/>
    <property type="molecule type" value="Genomic_DNA"/>
</dbReference>
<accession>A0A4R4W3Z3</accession>
<keyword evidence="5" id="KW-0276">Fatty acid metabolism</keyword>
<dbReference type="GO" id="GO:0006633">
    <property type="term" value="P:fatty acid biosynthetic process"/>
    <property type="evidence" value="ECO:0007669"/>
    <property type="project" value="UniProtKB-KW"/>
</dbReference>
<dbReference type="NCBIfam" id="TIGR00747">
    <property type="entry name" value="fabH"/>
    <property type="match status" value="1"/>
</dbReference>
<keyword evidence="6" id="KW-0443">Lipid metabolism</keyword>
<keyword evidence="13" id="KW-1185">Reference proteome</keyword>
<evidence type="ECO:0000256" key="5">
    <source>
        <dbReference type="ARBA" id="ARBA00022832"/>
    </source>
</evidence>
<keyword evidence="9 12" id="KW-0012">Acyltransferase</keyword>
<keyword evidence="7" id="KW-0275">Fatty acid biosynthesis</keyword>
<organism evidence="12 13">
    <name type="scientific">Nonomuraea deserti</name>
    <dbReference type="NCBI Taxonomy" id="1848322"/>
    <lineage>
        <taxon>Bacteria</taxon>
        <taxon>Bacillati</taxon>
        <taxon>Actinomycetota</taxon>
        <taxon>Actinomycetes</taxon>
        <taxon>Streptosporangiales</taxon>
        <taxon>Streptosporangiaceae</taxon>
        <taxon>Nonomuraea</taxon>
    </lineage>
</organism>
<dbReference type="CDD" id="cd00830">
    <property type="entry name" value="KAS_III"/>
    <property type="match status" value="1"/>
</dbReference>
<dbReference type="AlphaFoldDB" id="A0A4R4W3Z3"/>
<dbReference type="SUPFAM" id="SSF53901">
    <property type="entry name" value="Thiolase-like"/>
    <property type="match status" value="1"/>
</dbReference>
<dbReference type="InterPro" id="IPR013747">
    <property type="entry name" value="ACP_syn_III_C"/>
</dbReference>
<sequence length="337" mass="34820">MSDGVTSAKVRSRGRRSARILGIGAYRPNRVVGNEEISKYIDSDDRWIQTRSGIVSRRFAAGESIPEMAAWSASKALTAAGLTPKDVSCVILATMSYLHQAPPAAAACVAELEATGAAAFDIGGACAGFSQALAVASSLVSSGDAQYVVVAGAERMSDIVDITDRSTAFLFGDGAGAVIIGPSEQPGIGPVVWGSDTTHLHAIKQSASFSALKTPSAVRWPYLEMAGVEVFRWAISALADVIREALDAAGLEPIDIKALVLHQANVRIIESIANQLKLPASVVVAHSLREDGNTSAASIPMALEALCATGKVQSGDLALLAGFGSGLGYSAQIVTVP</sequence>
<evidence type="ECO:0000256" key="4">
    <source>
        <dbReference type="ARBA" id="ARBA00022679"/>
    </source>
</evidence>
<dbReference type="GO" id="GO:0033818">
    <property type="term" value="F:beta-ketoacyl-acyl-carrier-protein synthase III activity"/>
    <property type="evidence" value="ECO:0007669"/>
    <property type="project" value="UniProtKB-EC"/>
</dbReference>
<comment type="pathway">
    <text evidence="1">Lipid metabolism.</text>
</comment>